<dbReference type="PANTHER" id="PTHR43214">
    <property type="entry name" value="TWO-COMPONENT RESPONSE REGULATOR"/>
    <property type="match status" value="1"/>
</dbReference>
<gene>
    <name evidence="8" type="primary">uvrY_2</name>
    <name evidence="8" type="ORF">DSM104443_02232</name>
</gene>
<organism evidence="8 9">
    <name type="scientific">Usitatibacter rugosus</name>
    <dbReference type="NCBI Taxonomy" id="2732067"/>
    <lineage>
        <taxon>Bacteria</taxon>
        <taxon>Pseudomonadati</taxon>
        <taxon>Pseudomonadota</taxon>
        <taxon>Betaproteobacteria</taxon>
        <taxon>Nitrosomonadales</taxon>
        <taxon>Usitatibacteraceae</taxon>
        <taxon>Usitatibacter</taxon>
    </lineage>
</organism>
<dbReference type="Gene3D" id="3.40.50.2300">
    <property type="match status" value="1"/>
</dbReference>
<sequence length="218" mass="23524">MRILLADDHALVRAGIRALIEEMEGATIVAEASNGREAVALAKAHSPDVVVMDISMTELNGIEATARIRTEAPGSRVLILSMHTTDDFVRRALKAGASGYLVKDSAPLELRMALDAVLRNEVYLSPRVSRGVVSGMVGRGADASESMLDALTPRQREVLQLIAEGKSTKEIAFALSLSAKTVETHRATLMERLDIHDIAGLVLFAVRHHLVSADRPDL</sequence>
<dbReference type="InterPro" id="IPR001789">
    <property type="entry name" value="Sig_transdc_resp-reg_receiver"/>
</dbReference>
<dbReference type="InterPro" id="IPR000792">
    <property type="entry name" value="Tscrpt_reg_LuxR_C"/>
</dbReference>
<dbReference type="GO" id="GO:0003677">
    <property type="term" value="F:DNA binding"/>
    <property type="evidence" value="ECO:0007669"/>
    <property type="project" value="UniProtKB-KW"/>
</dbReference>
<dbReference type="PANTHER" id="PTHR43214:SF41">
    <property type="entry name" value="NITRATE_NITRITE RESPONSE REGULATOR PROTEIN NARP"/>
    <property type="match status" value="1"/>
</dbReference>
<dbReference type="Pfam" id="PF00072">
    <property type="entry name" value="Response_reg"/>
    <property type="match status" value="1"/>
</dbReference>
<keyword evidence="9" id="KW-1185">Reference proteome</keyword>
<dbReference type="SMART" id="SM00421">
    <property type="entry name" value="HTH_LUXR"/>
    <property type="match status" value="1"/>
</dbReference>
<accession>A0A6M4GV27</accession>
<dbReference type="KEGG" id="uru:DSM104443_02232"/>
<dbReference type="PROSITE" id="PS50043">
    <property type="entry name" value="HTH_LUXR_2"/>
    <property type="match status" value="1"/>
</dbReference>
<reference evidence="8 9" key="1">
    <citation type="submission" date="2020-04" db="EMBL/GenBank/DDBJ databases">
        <title>Usitatibacter rugosus gen. nov., sp. nov. and Usitatibacter palustris sp. nov., novel members of Usitatibacteraceae fam. nov. within the order Nitrosomonadales isolated from soil.</title>
        <authorList>
            <person name="Huber K.J."/>
            <person name="Neumann-Schaal M."/>
            <person name="Geppert A."/>
            <person name="Luckner M."/>
            <person name="Wanner G."/>
            <person name="Overmann J."/>
        </authorList>
    </citation>
    <scope>NUCLEOTIDE SEQUENCE [LARGE SCALE GENOMIC DNA]</scope>
    <source>
        <strain evidence="8 9">0125_3</strain>
    </source>
</reference>
<evidence type="ECO:0000256" key="3">
    <source>
        <dbReference type="ARBA" id="ARBA00023125"/>
    </source>
</evidence>
<dbReference type="GO" id="GO:0000160">
    <property type="term" value="P:phosphorelay signal transduction system"/>
    <property type="evidence" value="ECO:0007669"/>
    <property type="project" value="InterPro"/>
</dbReference>
<dbReference type="InterPro" id="IPR011006">
    <property type="entry name" value="CheY-like_superfamily"/>
</dbReference>
<evidence type="ECO:0000313" key="9">
    <source>
        <dbReference type="Proteomes" id="UP000501534"/>
    </source>
</evidence>
<dbReference type="InterPro" id="IPR058245">
    <property type="entry name" value="NreC/VraR/RcsB-like_REC"/>
</dbReference>
<dbReference type="Proteomes" id="UP000501534">
    <property type="component" value="Chromosome"/>
</dbReference>
<feature type="domain" description="HTH luxR-type" evidence="6">
    <location>
        <begin position="144"/>
        <end position="209"/>
    </location>
</feature>
<protein>
    <submittedName>
        <fullName evidence="8">Response regulator UvrY</fullName>
    </submittedName>
</protein>
<evidence type="ECO:0000259" key="6">
    <source>
        <dbReference type="PROSITE" id="PS50043"/>
    </source>
</evidence>
<evidence type="ECO:0000256" key="5">
    <source>
        <dbReference type="PROSITE-ProRule" id="PRU00169"/>
    </source>
</evidence>
<keyword evidence="3" id="KW-0238">DNA-binding</keyword>
<dbReference type="PRINTS" id="PR00038">
    <property type="entry name" value="HTHLUXR"/>
</dbReference>
<evidence type="ECO:0000256" key="4">
    <source>
        <dbReference type="ARBA" id="ARBA00023163"/>
    </source>
</evidence>
<dbReference type="SUPFAM" id="SSF46894">
    <property type="entry name" value="C-terminal effector domain of the bipartite response regulators"/>
    <property type="match status" value="1"/>
</dbReference>
<proteinExistence type="predicted"/>
<feature type="modified residue" description="4-aspartylphosphate" evidence="5">
    <location>
        <position position="53"/>
    </location>
</feature>
<dbReference type="InterPro" id="IPR039420">
    <property type="entry name" value="WalR-like"/>
</dbReference>
<dbReference type="CDD" id="cd17535">
    <property type="entry name" value="REC_NarL-like"/>
    <property type="match status" value="1"/>
</dbReference>
<evidence type="ECO:0000259" key="7">
    <source>
        <dbReference type="PROSITE" id="PS50110"/>
    </source>
</evidence>
<name>A0A6M4GV27_9PROT</name>
<dbReference type="AlphaFoldDB" id="A0A6M4GV27"/>
<evidence type="ECO:0000256" key="1">
    <source>
        <dbReference type="ARBA" id="ARBA00022553"/>
    </source>
</evidence>
<dbReference type="EMBL" id="CP053069">
    <property type="protein sequence ID" value="QJR11160.1"/>
    <property type="molecule type" value="Genomic_DNA"/>
</dbReference>
<keyword evidence="2" id="KW-0805">Transcription regulation</keyword>
<dbReference type="SUPFAM" id="SSF52172">
    <property type="entry name" value="CheY-like"/>
    <property type="match status" value="1"/>
</dbReference>
<dbReference type="Pfam" id="PF00196">
    <property type="entry name" value="GerE"/>
    <property type="match status" value="1"/>
</dbReference>
<dbReference type="CDD" id="cd06170">
    <property type="entry name" value="LuxR_C_like"/>
    <property type="match status" value="1"/>
</dbReference>
<dbReference type="RefSeq" id="WP_171092267.1">
    <property type="nucleotide sequence ID" value="NZ_CP053069.1"/>
</dbReference>
<evidence type="ECO:0000256" key="2">
    <source>
        <dbReference type="ARBA" id="ARBA00023015"/>
    </source>
</evidence>
<keyword evidence="4" id="KW-0804">Transcription</keyword>
<dbReference type="SMART" id="SM00448">
    <property type="entry name" value="REC"/>
    <property type="match status" value="1"/>
</dbReference>
<evidence type="ECO:0000313" key="8">
    <source>
        <dbReference type="EMBL" id="QJR11160.1"/>
    </source>
</evidence>
<dbReference type="GO" id="GO:0006355">
    <property type="term" value="P:regulation of DNA-templated transcription"/>
    <property type="evidence" value="ECO:0007669"/>
    <property type="project" value="InterPro"/>
</dbReference>
<dbReference type="InterPro" id="IPR016032">
    <property type="entry name" value="Sig_transdc_resp-reg_C-effctor"/>
</dbReference>
<feature type="domain" description="Response regulatory" evidence="7">
    <location>
        <begin position="2"/>
        <end position="118"/>
    </location>
</feature>
<keyword evidence="1 5" id="KW-0597">Phosphoprotein</keyword>
<dbReference type="PROSITE" id="PS50110">
    <property type="entry name" value="RESPONSE_REGULATORY"/>
    <property type="match status" value="1"/>
</dbReference>